<evidence type="ECO:0000256" key="15">
    <source>
        <dbReference type="ARBA" id="ARBA00023136"/>
    </source>
</evidence>
<dbReference type="PANTHER" id="PTHR46382">
    <property type="entry name" value="PHOSPHATIDATE CYTIDYLYLTRANSFERASE"/>
    <property type="match status" value="1"/>
</dbReference>
<evidence type="ECO:0000256" key="16">
    <source>
        <dbReference type="ARBA" id="ARBA00023209"/>
    </source>
</evidence>
<evidence type="ECO:0000256" key="8">
    <source>
        <dbReference type="ARBA" id="ARBA00022475"/>
    </source>
</evidence>
<evidence type="ECO:0000313" key="25">
    <source>
        <dbReference type="EMBL" id="SUO97366.1"/>
    </source>
</evidence>
<evidence type="ECO:0000256" key="18">
    <source>
        <dbReference type="ARBA" id="ARBA00029893"/>
    </source>
</evidence>
<feature type="transmembrane region" description="Helical" evidence="24">
    <location>
        <begin position="6"/>
        <end position="34"/>
    </location>
</feature>
<feature type="transmembrane region" description="Helical" evidence="24">
    <location>
        <begin position="81"/>
        <end position="101"/>
    </location>
</feature>
<evidence type="ECO:0000256" key="9">
    <source>
        <dbReference type="ARBA" id="ARBA00022516"/>
    </source>
</evidence>
<keyword evidence="11 24" id="KW-0812">Transmembrane</keyword>
<comment type="similarity">
    <text evidence="5">Belongs to the CDS family.</text>
</comment>
<evidence type="ECO:0000256" key="4">
    <source>
        <dbReference type="ARBA" id="ARBA00005189"/>
    </source>
</evidence>
<evidence type="ECO:0000256" key="11">
    <source>
        <dbReference type="ARBA" id="ARBA00022692"/>
    </source>
</evidence>
<evidence type="ECO:0000256" key="12">
    <source>
        <dbReference type="ARBA" id="ARBA00022695"/>
    </source>
</evidence>
<dbReference type="GO" id="GO:0004605">
    <property type="term" value="F:phosphatidate cytidylyltransferase activity"/>
    <property type="evidence" value="ECO:0007669"/>
    <property type="project" value="UniProtKB-EC"/>
</dbReference>
<evidence type="ECO:0000313" key="26">
    <source>
        <dbReference type="Proteomes" id="UP000254575"/>
    </source>
</evidence>
<reference evidence="25 26" key="1">
    <citation type="submission" date="2018-06" db="EMBL/GenBank/DDBJ databases">
        <authorList>
            <consortium name="Pathogen Informatics"/>
            <person name="Doyle S."/>
        </authorList>
    </citation>
    <scope>NUCLEOTIDE SEQUENCE [LARGE SCALE GENOMIC DNA]</scope>
    <source>
        <strain evidence="25 26">NCTC10717</strain>
    </source>
</reference>
<keyword evidence="16" id="KW-0594">Phospholipid biosynthesis</keyword>
<comment type="pathway">
    <text evidence="4">Lipid metabolism.</text>
</comment>
<evidence type="ECO:0000256" key="2">
    <source>
        <dbReference type="ARBA" id="ARBA00004651"/>
    </source>
</evidence>
<gene>
    <name evidence="25" type="primary">cdsA_2</name>
    <name evidence="25" type="ORF">NCTC10717_01412</name>
</gene>
<evidence type="ECO:0000256" key="19">
    <source>
        <dbReference type="ARBA" id="ARBA00031825"/>
    </source>
</evidence>
<dbReference type="Pfam" id="PF01148">
    <property type="entry name" value="CTP_transf_1"/>
    <property type="match status" value="1"/>
</dbReference>
<protein>
    <recommendedName>
        <fullName evidence="7">Phosphatidate cytidylyltransferase</fullName>
        <ecNumber evidence="6">2.7.7.41</ecNumber>
    </recommendedName>
    <alternativeName>
        <fullName evidence="20">CDP-DAG synthase</fullName>
    </alternativeName>
    <alternativeName>
        <fullName evidence="22">CDP-DG synthase</fullName>
    </alternativeName>
    <alternativeName>
        <fullName evidence="18">CDP-diacylglycerol synthase</fullName>
    </alternativeName>
    <alternativeName>
        <fullName evidence="21">CDP-diglyceride pyrophosphorylase</fullName>
    </alternativeName>
    <alternativeName>
        <fullName evidence="23">CDP-diglyceride synthase</fullName>
    </alternativeName>
    <alternativeName>
        <fullName evidence="19">CTP:phosphatidate cytidylyltransferase</fullName>
    </alternativeName>
</protein>
<feature type="transmembrane region" description="Helical" evidence="24">
    <location>
        <begin position="208"/>
        <end position="226"/>
    </location>
</feature>
<evidence type="ECO:0000256" key="23">
    <source>
        <dbReference type="ARBA" id="ARBA00033406"/>
    </source>
</evidence>
<organism evidence="25 26">
    <name type="scientific">Suttonella indologenes</name>
    <dbReference type="NCBI Taxonomy" id="13276"/>
    <lineage>
        <taxon>Bacteria</taxon>
        <taxon>Pseudomonadati</taxon>
        <taxon>Pseudomonadota</taxon>
        <taxon>Gammaproteobacteria</taxon>
        <taxon>Cardiobacteriales</taxon>
        <taxon>Cardiobacteriaceae</taxon>
        <taxon>Suttonella</taxon>
    </lineage>
</organism>
<evidence type="ECO:0000256" key="13">
    <source>
        <dbReference type="ARBA" id="ARBA00022989"/>
    </source>
</evidence>
<evidence type="ECO:0000256" key="20">
    <source>
        <dbReference type="ARBA" id="ARBA00032253"/>
    </source>
</evidence>
<evidence type="ECO:0000256" key="24">
    <source>
        <dbReference type="SAM" id="Phobius"/>
    </source>
</evidence>
<keyword evidence="10 25" id="KW-0808">Transferase</keyword>
<keyword evidence="12 25" id="KW-0548">Nucleotidyltransferase</keyword>
<evidence type="ECO:0000256" key="5">
    <source>
        <dbReference type="ARBA" id="ARBA00010185"/>
    </source>
</evidence>
<dbReference type="EMBL" id="UHIA01000004">
    <property type="protein sequence ID" value="SUO97366.1"/>
    <property type="molecule type" value="Genomic_DNA"/>
</dbReference>
<comment type="pathway">
    <text evidence="3">Phospholipid metabolism; CDP-diacylglycerol biosynthesis; CDP-diacylglycerol from sn-glycerol 3-phosphate: step 3/3.</text>
</comment>
<evidence type="ECO:0000256" key="21">
    <source>
        <dbReference type="ARBA" id="ARBA00032396"/>
    </source>
</evidence>
<evidence type="ECO:0000256" key="6">
    <source>
        <dbReference type="ARBA" id="ARBA00012487"/>
    </source>
</evidence>
<keyword evidence="17" id="KW-1208">Phospholipid metabolism</keyword>
<dbReference type="Proteomes" id="UP000254575">
    <property type="component" value="Unassembled WGS sequence"/>
</dbReference>
<proteinExistence type="inferred from homology"/>
<sequence>MKQRIISALIAIPLFISMLLLAPVGLFKLFWLATLGLTAYEVGKMFDFALRPSNLWMYVGLNGLLSAALLFFFPLTAAATGILYIGALLWLLAVPYVLKTYRFQVLSKGRDRYFALLCLIFHLAFAVAVMRVYQAVAGIGLLTLLVLIWASDAGAYFIGRQIGKTPFSPQISPNKTWEGFVGGLLLAALCTLLWLFCFSDHPLLQSFSAKILFFVSSLAALVYAALGDLYESLLKRRAGVKDSGRIMPGHGGVYDRIDSWLPAIVIWALTFEWLRMI</sequence>
<evidence type="ECO:0000256" key="10">
    <source>
        <dbReference type="ARBA" id="ARBA00022679"/>
    </source>
</evidence>
<evidence type="ECO:0000256" key="22">
    <source>
        <dbReference type="ARBA" id="ARBA00032743"/>
    </source>
</evidence>
<keyword evidence="26" id="KW-1185">Reference proteome</keyword>
<dbReference type="GO" id="GO:0005886">
    <property type="term" value="C:plasma membrane"/>
    <property type="evidence" value="ECO:0007669"/>
    <property type="project" value="UniProtKB-SubCell"/>
</dbReference>
<keyword evidence="8" id="KW-1003">Cell membrane</keyword>
<dbReference type="EC" id="2.7.7.41" evidence="6"/>
<evidence type="ECO:0000256" key="3">
    <source>
        <dbReference type="ARBA" id="ARBA00005119"/>
    </source>
</evidence>
<evidence type="ECO:0000256" key="7">
    <source>
        <dbReference type="ARBA" id="ARBA00019373"/>
    </source>
</evidence>
<dbReference type="PANTHER" id="PTHR46382:SF1">
    <property type="entry name" value="PHOSPHATIDATE CYTIDYLYLTRANSFERASE"/>
    <property type="match status" value="1"/>
</dbReference>
<keyword evidence="13 24" id="KW-1133">Transmembrane helix</keyword>
<feature type="transmembrane region" description="Helical" evidence="24">
    <location>
        <begin position="113"/>
        <end position="133"/>
    </location>
</feature>
<evidence type="ECO:0000256" key="17">
    <source>
        <dbReference type="ARBA" id="ARBA00023264"/>
    </source>
</evidence>
<dbReference type="RefSeq" id="WP_115218597.1">
    <property type="nucleotide sequence ID" value="NZ_UHIA01000004.1"/>
</dbReference>
<feature type="transmembrane region" description="Helical" evidence="24">
    <location>
        <begin position="139"/>
        <end position="158"/>
    </location>
</feature>
<keyword evidence="9" id="KW-0444">Lipid biosynthesis</keyword>
<keyword evidence="14" id="KW-0443">Lipid metabolism</keyword>
<name>A0A380MZC5_9GAMM</name>
<comment type="subcellular location">
    <subcellularLocation>
        <location evidence="2">Cell membrane</location>
        <topology evidence="2">Multi-pass membrane protein</topology>
    </subcellularLocation>
</comment>
<accession>A0A380MZC5</accession>
<evidence type="ECO:0000256" key="14">
    <source>
        <dbReference type="ARBA" id="ARBA00023098"/>
    </source>
</evidence>
<evidence type="ECO:0000256" key="1">
    <source>
        <dbReference type="ARBA" id="ARBA00001698"/>
    </source>
</evidence>
<dbReference type="OrthoDB" id="9799199at2"/>
<dbReference type="AlphaFoldDB" id="A0A380MZC5"/>
<keyword evidence="15 24" id="KW-0472">Membrane</keyword>
<dbReference type="GO" id="GO:0016024">
    <property type="term" value="P:CDP-diacylglycerol biosynthetic process"/>
    <property type="evidence" value="ECO:0007669"/>
    <property type="project" value="TreeGrafter"/>
</dbReference>
<feature type="transmembrane region" description="Helical" evidence="24">
    <location>
        <begin position="179"/>
        <end position="196"/>
    </location>
</feature>
<comment type="catalytic activity">
    <reaction evidence="1">
        <text>a 1,2-diacyl-sn-glycero-3-phosphate + CTP + H(+) = a CDP-1,2-diacyl-sn-glycerol + diphosphate</text>
        <dbReference type="Rhea" id="RHEA:16229"/>
        <dbReference type="ChEBI" id="CHEBI:15378"/>
        <dbReference type="ChEBI" id="CHEBI:33019"/>
        <dbReference type="ChEBI" id="CHEBI:37563"/>
        <dbReference type="ChEBI" id="CHEBI:58332"/>
        <dbReference type="ChEBI" id="CHEBI:58608"/>
        <dbReference type="EC" id="2.7.7.41"/>
    </reaction>
</comment>